<organism evidence="2 3">
    <name type="scientific">Malurus cyaneus samueli</name>
    <dbReference type="NCBI Taxonomy" id="2593467"/>
    <lineage>
        <taxon>Eukaryota</taxon>
        <taxon>Metazoa</taxon>
        <taxon>Chordata</taxon>
        <taxon>Craniata</taxon>
        <taxon>Vertebrata</taxon>
        <taxon>Euteleostomi</taxon>
        <taxon>Archelosauria</taxon>
        <taxon>Archosauria</taxon>
        <taxon>Dinosauria</taxon>
        <taxon>Saurischia</taxon>
        <taxon>Theropoda</taxon>
        <taxon>Coelurosauria</taxon>
        <taxon>Aves</taxon>
        <taxon>Neognathae</taxon>
        <taxon>Neoaves</taxon>
        <taxon>Telluraves</taxon>
        <taxon>Australaves</taxon>
        <taxon>Passeriformes</taxon>
        <taxon>Meliphagoidea</taxon>
        <taxon>Maluridae</taxon>
        <taxon>Malurus</taxon>
    </lineage>
</organism>
<feature type="compositionally biased region" description="Low complexity" evidence="1">
    <location>
        <begin position="151"/>
        <end position="168"/>
    </location>
</feature>
<dbReference type="Ensembl" id="ENSMCST00000001929.1">
    <property type="protein sequence ID" value="ENSMCSP00000001888.1"/>
    <property type="gene ID" value="ENSMCSG00000001372.1"/>
</dbReference>
<sequence length="686" mass="74760">MAVDVGKSPSEASLSGKAEGDGRCDCTDVETNFPELAGSLHQLLGTEEAKPSLQGTESMAVSRHSHLATGVTQGGSSCHPEMSSASGFPGARAKPSGMLMDRAADGGPAPRRVGHRFLSSEEQQVRGLYLKVLLPESARQSRSVLSLCALSSEGNGPSEEPSGSLPASTGVPSPVATTATWGAEGRALQRQEPLGPLLDYRSTVGLIREISSYQADYWACAIPDSLPPSPDRSSPHWNPNKEYEDLLDYAYPLKPRYRLGRMREPFLHDSGIALDSFSSSPEGTSRSTSIYGRAGQAQGSRENGFLEFMASADRFSTPKHGRRGCSGAGLYYEPSPIAKASSHPSRGFTKDVRVESAGLNSTGYSAANRRSWAATGNPCPNYTGQAKSTNRFLPTTGVLPLRKDWEAEEEFLSLPPRLQELERLAQFLSNLSLTIRTPGHDHHNLPHHSTSRQPLASRLAPFGEARGRDERENIEGHAGLWQCRSSQKPSWENTELYGWIHRDPLRGLHLPAGLRDTLDGLYLHEPRFKGHPKKSQQSESLVHCVKMFCCQLEELIRWLYNVAYVTGTMLLFSLPCQEFRKDVADHRSLTESVLERGEALLDCMASNSPALKDTLGLIAKQSEELESHAERFYQSILAAVGPVQGKDAGQDEEGAAHGCSMGKQGENQPCCSGQRGEEAQEQKHLS</sequence>
<dbReference type="Proteomes" id="UP000694560">
    <property type="component" value="Unplaced"/>
</dbReference>
<dbReference type="AlphaFoldDB" id="A0A8C5T5F4"/>
<evidence type="ECO:0000256" key="1">
    <source>
        <dbReference type="SAM" id="MobiDB-lite"/>
    </source>
</evidence>
<feature type="region of interest" description="Disordered" evidence="1">
    <location>
        <begin position="150"/>
        <end position="173"/>
    </location>
</feature>
<reference evidence="2" key="2">
    <citation type="submission" date="2025-09" db="UniProtKB">
        <authorList>
            <consortium name="Ensembl"/>
        </authorList>
    </citation>
    <scope>IDENTIFICATION</scope>
</reference>
<keyword evidence="3" id="KW-1185">Reference proteome</keyword>
<feature type="region of interest" description="Disordered" evidence="1">
    <location>
        <begin position="644"/>
        <end position="686"/>
    </location>
</feature>
<feature type="region of interest" description="Disordered" evidence="1">
    <location>
        <begin position="277"/>
        <end position="296"/>
    </location>
</feature>
<feature type="compositionally biased region" description="Low complexity" evidence="1">
    <location>
        <begin position="277"/>
        <end position="289"/>
    </location>
</feature>
<evidence type="ECO:0000313" key="2">
    <source>
        <dbReference type="Ensembl" id="ENSMCSP00000001888.1"/>
    </source>
</evidence>
<proteinExistence type="predicted"/>
<feature type="region of interest" description="Disordered" evidence="1">
    <location>
        <begin position="1"/>
        <end position="30"/>
    </location>
</feature>
<accession>A0A8C5T5F4</accession>
<evidence type="ECO:0000313" key="3">
    <source>
        <dbReference type="Proteomes" id="UP000694560"/>
    </source>
</evidence>
<name>A0A8C5T5F4_9PASS</name>
<feature type="region of interest" description="Disordered" evidence="1">
    <location>
        <begin position="69"/>
        <end position="91"/>
    </location>
</feature>
<protein>
    <submittedName>
        <fullName evidence="2">Centrosomal protein 68</fullName>
    </submittedName>
</protein>
<reference evidence="2" key="1">
    <citation type="submission" date="2025-08" db="UniProtKB">
        <authorList>
            <consortium name="Ensembl"/>
        </authorList>
    </citation>
    <scope>IDENTIFICATION</scope>
</reference>
<feature type="compositionally biased region" description="Basic and acidic residues" evidence="1">
    <location>
        <begin position="675"/>
        <end position="686"/>
    </location>
</feature>
<dbReference type="SUPFAM" id="SSF46966">
    <property type="entry name" value="Spectrin repeat"/>
    <property type="match status" value="1"/>
</dbReference>